<dbReference type="SUPFAM" id="SSF54236">
    <property type="entry name" value="Ubiquitin-like"/>
    <property type="match status" value="1"/>
</dbReference>
<evidence type="ECO:0000259" key="1">
    <source>
        <dbReference type="PROSITE" id="PS50053"/>
    </source>
</evidence>
<dbReference type="CDD" id="cd17039">
    <property type="entry name" value="Ubl_ubiquitin_like"/>
    <property type="match status" value="1"/>
</dbReference>
<proteinExistence type="predicted"/>
<feature type="domain" description="Ubiquitin-like" evidence="1">
    <location>
        <begin position="3"/>
        <end position="72"/>
    </location>
</feature>
<dbReference type="InterPro" id="IPR029071">
    <property type="entry name" value="Ubiquitin-like_domsf"/>
</dbReference>
<comment type="caution">
    <text evidence="2">The sequence shown here is derived from an EMBL/GenBank/DDBJ whole genome shotgun (WGS) entry which is preliminary data.</text>
</comment>
<dbReference type="Proteomes" id="UP000031668">
    <property type="component" value="Unassembled WGS sequence"/>
</dbReference>
<organism evidence="2 3">
    <name type="scientific">Thelohanellus kitauei</name>
    <name type="common">Myxosporean</name>
    <dbReference type="NCBI Taxonomy" id="669202"/>
    <lineage>
        <taxon>Eukaryota</taxon>
        <taxon>Metazoa</taxon>
        <taxon>Cnidaria</taxon>
        <taxon>Myxozoa</taxon>
        <taxon>Myxosporea</taxon>
        <taxon>Bivalvulida</taxon>
        <taxon>Platysporina</taxon>
        <taxon>Myxobolidae</taxon>
        <taxon>Thelohanellus</taxon>
    </lineage>
</organism>
<dbReference type="Gene3D" id="3.10.20.90">
    <property type="entry name" value="Phosphatidylinositol 3-kinase Catalytic Subunit, Chain A, domain 1"/>
    <property type="match status" value="1"/>
</dbReference>
<dbReference type="InterPro" id="IPR000626">
    <property type="entry name" value="Ubiquitin-like_dom"/>
</dbReference>
<reference evidence="2 3" key="1">
    <citation type="journal article" date="2014" name="Genome Biol. Evol.">
        <title>The genome of the myxosporean Thelohanellus kitauei shows adaptations to nutrient acquisition within its fish host.</title>
        <authorList>
            <person name="Yang Y."/>
            <person name="Xiong J."/>
            <person name="Zhou Z."/>
            <person name="Huo F."/>
            <person name="Miao W."/>
            <person name="Ran C."/>
            <person name="Liu Y."/>
            <person name="Zhang J."/>
            <person name="Feng J."/>
            <person name="Wang M."/>
            <person name="Wang M."/>
            <person name="Wang L."/>
            <person name="Yao B."/>
        </authorList>
    </citation>
    <scope>NUCLEOTIDE SEQUENCE [LARGE SCALE GENOMIC DNA]</scope>
    <source>
        <strain evidence="2">Wuqing</strain>
    </source>
</reference>
<evidence type="ECO:0000313" key="3">
    <source>
        <dbReference type="Proteomes" id="UP000031668"/>
    </source>
</evidence>
<protein>
    <recommendedName>
        <fullName evidence="1">Ubiquitin-like domain-containing protein</fullName>
    </recommendedName>
</protein>
<dbReference type="Pfam" id="PF00240">
    <property type="entry name" value="ubiquitin"/>
    <property type="match status" value="1"/>
</dbReference>
<evidence type="ECO:0000313" key="2">
    <source>
        <dbReference type="EMBL" id="KII61345.1"/>
    </source>
</evidence>
<accession>A0A0C2M2N6</accession>
<gene>
    <name evidence="2" type="ORF">RF11_12759</name>
</gene>
<name>A0A0C2M2N6_THEKT</name>
<dbReference type="AlphaFoldDB" id="A0A0C2M2N6"/>
<sequence>MEVHLKVRCLTGHDFTVPALLEETVGSLKRRISDMREFDSSIYLLYFGPERLDDYKRLSFYGIKDRSYLEMIHYIQNTKVSKFLAGTILRKENIPPYPCKLPGPKSVNQLFDDKNIDNFSRGSKSFREYLMVSIVS</sequence>
<dbReference type="PROSITE" id="PS50053">
    <property type="entry name" value="UBIQUITIN_2"/>
    <property type="match status" value="1"/>
</dbReference>
<dbReference type="EMBL" id="JWZT01005339">
    <property type="protein sequence ID" value="KII61345.1"/>
    <property type="molecule type" value="Genomic_DNA"/>
</dbReference>
<keyword evidence="3" id="KW-1185">Reference proteome</keyword>